<dbReference type="SUPFAM" id="SSF54690">
    <property type="entry name" value="Molybdopterin synthase subunit MoaE"/>
    <property type="match status" value="1"/>
</dbReference>
<dbReference type="FunFam" id="3.90.1170.40:FF:000003">
    <property type="entry name" value="Molybdopterin converting factor subunit 2"/>
    <property type="match status" value="1"/>
</dbReference>
<comment type="subunit">
    <text evidence="4">Heterotetramer; composed of 2 small (MOCS2A) and 2 large (MOCS2B) subunits.</text>
</comment>
<sequence length="225" mass="25219">MDRVRSPKAGAIVLFAGTTRDNFAGKPVKELQYTSYEPRALRSMIEICKEIKQKHSLTSIAMVHRLGVVPIAEESILIAVSSPHRQAAWRAGEEALEECKEKVEVWKKEEFGGEEGGVWRANRDGAVGMKVDPNQMDDKLVFLLGQRDEVLNTTIIKQQPRWLPKILPMPKCKSAESPAYLASYIDTRAWKHGLLTTPNTTTHGLKLPFSPQFKHRGADVANFQA</sequence>
<name>A0A218ZFI4_9HELO</name>
<dbReference type="PANTHER" id="PTHR23404">
    <property type="entry name" value="MOLYBDOPTERIN SYNTHASE RELATED"/>
    <property type="match status" value="1"/>
</dbReference>
<keyword evidence="2 4" id="KW-0808">Transferase</keyword>
<dbReference type="InterPro" id="IPR036563">
    <property type="entry name" value="MoaE_sf"/>
</dbReference>
<dbReference type="HAMAP" id="MF_03052">
    <property type="entry name" value="MOC2B"/>
    <property type="match status" value="1"/>
</dbReference>
<comment type="subcellular location">
    <subcellularLocation>
        <location evidence="4">Cytoplasm</location>
    </subcellularLocation>
</comment>
<feature type="binding site" evidence="4">
    <location>
        <begin position="107"/>
        <end position="109"/>
    </location>
    <ligand>
        <name>substrate</name>
    </ligand>
</feature>
<keyword evidence="3 4" id="KW-0501">Molybdenum cofactor biosynthesis</keyword>
<accession>A0A218ZFI4</accession>
<keyword evidence="6" id="KW-1185">Reference proteome</keyword>
<dbReference type="GO" id="GO:0030366">
    <property type="term" value="F:molybdopterin synthase activity"/>
    <property type="evidence" value="ECO:0007669"/>
    <property type="project" value="UniProtKB-UniRule"/>
</dbReference>
<evidence type="ECO:0000256" key="4">
    <source>
        <dbReference type="HAMAP-Rule" id="MF_03052"/>
    </source>
</evidence>
<dbReference type="UniPathway" id="UPA00344"/>
<dbReference type="EC" id="2.8.1.12" evidence="4"/>
<dbReference type="InterPro" id="IPR028888">
    <property type="entry name" value="MOCS2B_euk"/>
</dbReference>
<comment type="similarity">
    <text evidence="4">Belongs to the MoaE family. MOCS2B subfamily.</text>
</comment>
<comment type="pathway">
    <text evidence="4">Cofactor biosynthesis; molybdopterin biosynthesis.</text>
</comment>
<evidence type="ECO:0000256" key="2">
    <source>
        <dbReference type="ARBA" id="ARBA00022679"/>
    </source>
</evidence>
<comment type="caution">
    <text evidence="5">The sequence shown here is derived from an EMBL/GenBank/DDBJ whole genome shotgun (WGS) entry which is preliminary data.</text>
</comment>
<evidence type="ECO:0000256" key="3">
    <source>
        <dbReference type="ARBA" id="ARBA00023150"/>
    </source>
</evidence>
<protein>
    <recommendedName>
        <fullName evidence="4">Molybdopterin synthase catalytic subunit</fullName>
        <ecNumber evidence="4">2.8.1.12</ecNumber>
    </recommendedName>
    <alternativeName>
        <fullName evidence="4">Common component for nitrate reductase and xanthine dehydrogenase protein H</fullName>
    </alternativeName>
    <alternativeName>
        <fullName evidence="4">Molybdenum cofactor synthesis protein 2 large subunit</fullName>
    </alternativeName>
    <alternativeName>
        <fullName evidence="4">Molybdenum cofactor synthesis protein 2B</fullName>
        <shortName evidence="4">MOCS2B</shortName>
    </alternativeName>
</protein>
<dbReference type="Gene3D" id="3.90.1170.40">
    <property type="entry name" value="Molybdopterin biosynthesis MoaE subunit"/>
    <property type="match status" value="1"/>
</dbReference>
<dbReference type="STRING" id="503106.A0A218ZFI4"/>
<dbReference type="GO" id="GO:1990140">
    <property type="term" value="C:molybdopterin synthase complex"/>
    <property type="evidence" value="ECO:0007669"/>
    <property type="project" value="UniProtKB-UniRule"/>
</dbReference>
<dbReference type="CDD" id="cd00756">
    <property type="entry name" value="MoaE"/>
    <property type="match status" value="1"/>
</dbReference>
<organism evidence="5 6">
    <name type="scientific">Diplocarpon coronariae</name>
    <dbReference type="NCBI Taxonomy" id="2795749"/>
    <lineage>
        <taxon>Eukaryota</taxon>
        <taxon>Fungi</taxon>
        <taxon>Dikarya</taxon>
        <taxon>Ascomycota</taxon>
        <taxon>Pezizomycotina</taxon>
        <taxon>Leotiomycetes</taxon>
        <taxon>Helotiales</taxon>
        <taxon>Drepanopezizaceae</taxon>
        <taxon>Diplocarpon</taxon>
    </lineage>
</organism>
<evidence type="ECO:0000313" key="6">
    <source>
        <dbReference type="Proteomes" id="UP000242519"/>
    </source>
</evidence>
<dbReference type="GO" id="GO:0006777">
    <property type="term" value="P:Mo-molybdopterin cofactor biosynthetic process"/>
    <property type="evidence" value="ECO:0007669"/>
    <property type="project" value="UniProtKB-UniRule"/>
</dbReference>
<comment type="function">
    <text evidence="4">Catalytic subunit of the molybdopterin synthase complex, a complex that catalyzes the conversion of precursor Z into molybdopterin. Acts by mediating the incorporation of 2 sulfur atoms from thiocarboxylated MOCS2A into precursor Z to generate a dithiolene group.</text>
</comment>
<dbReference type="AlphaFoldDB" id="A0A218ZFI4"/>
<dbReference type="OrthoDB" id="5531344at2759"/>
<dbReference type="InterPro" id="IPR003448">
    <property type="entry name" value="Mopterin_biosynth_MoaE"/>
</dbReference>
<dbReference type="Proteomes" id="UP000242519">
    <property type="component" value="Unassembled WGS sequence"/>
</dbReference>
<keyword evidence="1 4" id="KW-0963">Cytoplasm</keyword>
<reference evidence="5 6" key="1">
    <citation type="submission" date="2017-04" db="EMBL/GenBank/DDBJ databases">
        <title>Draft genome sequence of Marssonina coronaria NL1: causal agent of apple blotch.</title>
        <authorList>
            <person name="Cheng Q."/>
        </authorList>
    </citation>
    <scope>NUCLEOTIDE SEQUENCE [LARGE SCALE GENOMIC DNA]</scope>
    <source>
        <strain evidence="5 6">NL1</strain>
    </source>
</reference>
<dbReference type="EMBL" id="MZNU01000036">
    <property type="protein sequence ID" value="OWP06748.1"/>
    <property type="molecule type" value="Genomic_DNA"/>
</dbReference>
<feature type="binding site" evidence="4">
    <location>
        <begin position="84"/>
        <end position="85"/>
    </location>
    <ligand>
        <name>substrate</name>
    </ligand>
</feature>
<feature type="binding site" evidence="4">
    <location>
        <position position="100"/>
    </location>
    <ligand>
        <name>substrate</name>
    </ligand>
</feature>
<dbReference type="Pfam" id="PF02391">
    <property type="entry name" value="MoaE"/>
    <property type="match status" value="1"/>
</dbReference>
<dbReference type="InParanoid" id="A0A218ZFI4"/>
<gene>
    <name evidence="4" type="primary">cnxH</name>
    <name evidence="5" type="ORF">B2J93_5</name>
</gene>
<evidence type="ECO:0000313" key="5">
    <source>
        <dbReference type="EMBL" id="OWP06748.1"/>
    </source>
</evidence>
<evidence type="ECO:0000256" key="1">
    <source>
        <dbReference type="ARBA" id="ARBA00022490"/>
    </source>
</evidence>
<comment type="catalytic activity">
    <reaction evidence="4">
        <text>2 [molybdopterin-synthase sulfur-carrier protein]-C-terminal-Gly-aminoethanethioate + cyclic pyranopterin phosphate + H2O = molybdopterin + 2 [molybdopterin-synthase sulfur-carrier protein]-C-terminal Gly-Gly + 2 H(+)</text>
        <dbReference type="Rhea" id="RHEA:26333"/>
        <dbReference type="Rhea" id="RHEA-COMP:12202"/>
        <dbReference type="Rhea" id="RHEA-COMP:19907"/>
        <dbReference type="ChEBI" id="CHEBI:15377"/>
        <dbReference type="ChEBI" id="CHEBI:15378"/>
        <dbReference type="ChEBI" id="CHEBI:58698"/>
        <dbReference type="ChEBI" id="CHEBI:59648"/>
        <dbReference type="ChEBI" id="CHEBI:90778"/>
        <dbReference type="ChEBI" id="CHEBI:232372"/>
        <dbReference type="EC" id="2.8.1.12"/>
    </reaction>
</comment>
<proteinExistence type="inferred from homology"/>